<accession>A0A4R5D5F4</accession>
<dbReference type="OrthoDB" id="1453786at2"/>
<protein>
    <submittedName>
        <fullName evidence="2">Conjugative transposon protein TraM</fullName>
    </submittedName>
</protein>
<proteinExistence type="predicted"/>
<name>A0A4R5D5F4_9BACT</name>
<keyword evidence="3" id="KW-1185">Reference proteome</keyword>
<evidence type="ECO:0000313" key="3">
    <source>
        <dbReference type="Proteomes" id="UP000294850"/>
    </source>
</evidence>
<dbReference type="InterPro" id="IPR055407">
    <property type="entry name" value="TraM_C"/>
</dbReference>
<evidence type="ECO:0000313" key="2">
    <source>
        <dbReference type="EMBL" id="TDE08682.1"/>
    </source>
</evidence>
<sequence length="350" mass="38316">MEKIKEFFTSKRNKTAVIIAAAILFISAAVGIQYVGTGDHQTMYQNIRLNPKDDKRGPKYSATKEADSILTNLYNSGDSLKIEEMDARTGKFQFFRGVDLLKYGKKNNQKVDTAVQASVPTIQKKDTIIEKIVYVNKPSPKRKASPKKILTENEGTKEALLEFNTHHAVDRSSNTKGGPSGNLVTAAVLGKQTAKSGRKVRFRVTKPVQAGNYLIKENSIITAVSLVGGTRILFNSVSVTDNTGQVIPISLSLYDKDMSLGLNFDPDNPQREQLRTQRNQTAGDVVSDVVDGVPYADGLVNNAIVDASGALVRGGVRALTQGRSQKKRNEVELPDGYKVIFSINQQNKAL</sequence>
<evidence type="ECO:0000259" key="1">
    <source>
        <dbReference type="Pfam" id="PF12508"/>
    </source>
</evidence>
<dbReference type="Pfam" id="PF12508">
    <property type="entry name" value="Transposon_TraM"/>
    <property type="match status" value="1"/>
</dbReference>
<comment type="caution">
    <text evidence="2">The sequence shown here is derived from an EMBL/GenBank/DDBJ whole genome shotgun (WGS) entry which is preliminary data.</text>
</comment>
<organism evidence="2 3">
    <name type="scientific">Dyadobacter psychrotolerans</name>
    <dbReference type="NCBI Taxonomy" id="2541721"/>
    <lineage>
        <taxon>Bacteria</taxon>
        <taxon>Pseudomonadati</taxon>
        <taxon>Bacteroidota</taxon>
        <taxon>Cytophagia</taxon>
        <taxon>Cytophagales</taxon>
        <taxon>Spirosomataceae</taxon>
        <taxon>Dyadobacter</taxon>
    </lineage>
</organism>
<dbReference type="Proteomes" id="UP000294850">
    <property type="component" value="Unassembled WGS sequence"/>
</dbReference>
<reference evidence="2 3" key="1">
    <citation type="submission" date="2019-03" db="EMBL/GenBank/DDBJ databases">
        <title>Dyadobacter AR-3-6 sp. nov., isolated from arctic soil.</title>
        <authorList>
            <person name="Chaudhary D.K."/>
        </authorList>
    </citation>
    <scope>NUCLEOTIDE SEQUENCE [LARGE SCALE GENOMIC DNA]</scope>
    <source>
        <strain evidence="2 3">AR-3-6</strain>
    </source>
</reference>
<gene>
    <name evidence="2" type="primary">traM</name>
    <name evidence="2" type="ORF">E0F88_32140</name>
</gene>
<dbReference type="AlphaFoldDB" id="A0A4R5D5F4"/>
<feature type="domain" description="Conjugative transposon TraM C-terminal" evidence="1">
    <location>
        <begin position="185"/>
        <end position="341"/>
    </location>
</feature>
<dbReference type="RefSeq" id="WP_131962671.1">
    <property type="nucleotide sequence ID" value="NZ_SMFL01000024.1"/>
</dbReference>
<dbReference type="EMBL" id="SMFL01000024">
    <property type="protein sequence ID" value="TDE08682.1"/>
    <property type="molecule type" value="Genomic_DNA"/>
</dbReference>